<gene>
    <name evidence="1" type="ORF">PYTT_1332</name>
</gene>
<dbReference type="EMBL" id="LT629973">
    <property type="protein sequence ID" value="SEH86913.1"/>
    <property type="molecule type" value="Genomic_DNA"/>
</dbReference>
<dbReference type="RefSeq" id="WP_067773515.1">
    <property type="nucleotide sequence ID" value="NZ_LIGX01000012.1"/>
</dbReference>
<reference evidence="2" key="1">
    <citation type="submission" date="2016-09" db="EMBL/GenBank/DDBJ databases">
        <authorList>
            <person name="Koehorst J."/>
        </authorList>
    </citation>
    <scope>NUCLEOTIDE SEQUENCE [LARGE SCALE GENOMIC DNA]</scope>
</reference>
<dbReference type="Proteomes" id="UP000176204">
    <property type="component" value="Chromosome I"/>
</dbReference>
<proteinExistence type="predicted"/>
<dbReference type="AlphaFoldDB" id="A0A1C7PDK4"/>
<name>A0A1C7PDK4_9BACT</name>
<dbReference type="KEGG" id="agl:PYTT_1332"/>
<sequence>MQTNHTPDNTPVTHIPVDHAMLDQLSQLSERWDIPVEDILPALMAALPSETLEQALKDAIASAHSS</sequence>
<evidence type="ECO:0000313" key="1">
    <source>
        <dbReference type="EMBL" id="SEH86913.1"/>
    </source>
</evidence>
<protein>
    <submittedName>
        <fullName evidence="1">Uncharacterized protein</fullName>
    </submittedName>
</protein>
<evidence type="ECO:0000313" key="2">
    <source>
        <dbReference type="Proteomes" id="UP000176204"/>
    </source>
</evidence>
<organism evidence="1 2">
    <name type="scientific">Akkermansia glycaniphila</name>
    <dbReference type="NCBI Taxonomy" id="1679444"/>
    <lineage>
        <taxon>Bacteria</taxon>
        <taxon>Pseudomonadati</taxon>
        <taxon>Verrucomicrobiota</taxon>
        <taxon>Verrucomicrobiia</taxon>
        <taxon>Verrucomicrobiales</taxon>
        <taxon>Akkermansiaceae</taxon>
        <taxon>Akkermansia</taxon>
    </lineage>
</organism>
<keyword evidence="2" id="KW-1185">Reference proteome</keyword>
<dbReference type="STRING" id="1679444.PYTT_1332"/>
<accession>A0A1C7PDK4</accession>